<evidence type="ECO:0000256" key="1">
    <source>
        <dbReference type="SAM" id="Phobius"/>
    </source>
</evidence>
<keyword evidence="1" id="KW-0812">Transmembrane</keyword>
<keyword evidence="1" id="KW-0472">Membrane</keyword>
<proteinExistence type="predicted"/>
<keyword evidence="3" id="KW-1185">Reference proteome</keyword>
<gene>
    <name evidence="2" type="ORF">AAAU18_09345</name>
</gene>
<protein>
    <recommendedName>
        <fullName evidence="4">Lipid A core-O-antigen ligase and related enzymes</fullName>
    </recommendedName>
</protein>
<evidence type="ECO:0000313" key="3">
    <source>
        <dbReference type="Proteomes" id="UP001494672"/>
    </source>
</evidence>
<organism evidence="2 3">
    <name type="scientific">Coprococcus aceti</name>
    <dbReference type="NCBI Taxonomy" id="2981786"/>
    <lineage>
        <taxon>Bacteria</taxon>
        <taxon>Bacillati</taxon>
        <taxon>Bacillota</taxon>
        <taxon>Clostridia</taxon>
        <taxon>Lachnospirales</taxon>
        <taxon>Lachnospiraceae</taxon>
        <taxon>Coprococcus</taxon>
    </lineage>
</organism>
<feature type="transmembrane region" description="Helical" evidence="1">
    <location>
        <begin position="233"/>
        <end position="252"/>
    </location>
</feature>
<feature type="transmembrane region" description="Helical" evidence="1">
    <location>
        <begin position="318"/>
        <end position="337"/>
    </location>
</feature>
<name>A0ABV1IA58_9FIRM</name>
<dbReference type="EMBL" id="JBBNGJ010000006">
    <property type="protein sequence ID" value="MEQ2593110.1"/>
    <property type="molecule type" value="Genomic_DNA"/>
</dbReference>
<dbReference type="RefSeq" id="WP_349093262.1">
    <property type="nucleotide sequence ID" value="NZ_JBBNGJ010000006.1"/>
</dbReference>
<reference evidence="2 3" key="1">
    <citation type="submission" date="2024-04" db="EMBL/GenBank/DDBJ databases">
        <title>Human intestinal bacterial collection.</title>
        <authorList>
            <person name="Pauvert C."/>
            <person name="Hitch T.C.A."/>
            <person name="Clavel T."/>
        </authorList>
    </citation>
    <scope>NUCLEOTIDE SEQUENCE [LARGE SCALE GENOMIC DNA]</scope>
    <source>
        <strain evidence="2 3">CLA-AA-H181</strain>
    </source>
</reference>
<evidence type="ECO:0000313" key="2">
    <source>
        <dbReference type="EMBL" id="MEQ2593110.1"/>
    </source>
</evidence>
<evidence type="ECO:0008006" key="4">
    <source>
        <dbReference type="Google" id="ProtNLM"/>
    </source>
</evidence>
<dbReference type="Proteomes" id="UP001494672">
    <property type="component" value="Unassembled WGS sequence"/>
</dbReference>
<feature type="transmembrane region" description="Helical" evidence="1">
    <location>
        <begin position="120"/>
        <end position="138"/>
    </location>
</feature>
<feature type="transmembrane region" description="Helical" evidence="1">
    <location>
        <begin position="346"/>
        <end position="369"/>
    </location>
</feature>
<accession>A0ABV1IA58</accession>
<feature type="transmembrane region" description="Helical" evidence="1">
    <location>
        <begin position="14"/>
        <end position="32"/>
    </location>
</feature>
<keyword evidence="1" id="KW-1133">Transmembrane helix</keyword>
<sequence length="385" mass="43158">MTTREFGKVTSNQLYLYALVLYILLNYTILGVQWNYPFSILKNAAQIILTYFIPFLLCVRFMLGFIKKRTWHQLITVLIISCTLYSSSVIHSNALAYTAAFILLAPGIDYDEIVRASYKAAFFSVALLILATIIGAVNDNQIRFTYATGVLYGHTMGTSHPNNFAAYVMTTLFLWLYMNRKRKSPAKLICVDIIVGVIVFILTASRTSSIVILAFAVIYLLYEVMKKVNAERLINLLKLAIVAVFAVSIYLMNSMGQVGSNGILADLTFATRFSSAYNIYQQYGIQPFGSDIEFVSSVVSAQTGKSSVILDSAYLNLLLYRGYIVTVLFAIAVVLLFRKIGKQREYILMIIAALFVVDGLMEQNVFMIYCNFTLMACFSGLESID</sequence>
<feature type="transmembrane region" description="Helical" evidence="1">
    <location>
        <begin position="44"/>
        <end position="63"/>
    </location>
</feature>
<feature type="transmembrane region" description="Helical" evidence="1">
    <location>
        <begin position="193"/>
        <end position="221"/>
    </location>
</feature>
<comment type="caution">
    <text evidence="2">The sequence shown here is derived from an EMBL/GenBank/DDBJ whole genome shotgun (WGS) entry which is preliminary data.</text>
</comment>
<feature type="transmembrane region" description="Helical" evidence="1">
    <location>
        <begin position="159"/>
        <end position="178"/>
    </location>
</feature>
<feature type="transmembrane region" description="Helical" evidence="1">
    <location>
        <begin position="75"/>
        <end position="108"/>
    </location>
</feature>